<dbReference type="EMBL" id="LR743507">
    <property type="protein sequence ID" value="CAA2107704.1"/>
    <property type="molecule type" value="Genomic_DNA"/>
</dbReference>
<protein>
    <submittedName>
        <fullName evidence="1">Uncharacterized protein</fullName>
    </submittedName>
</protein>
<sequence>MAIVNDVEIERLISLRKTVINPKARNTEQRGSRRKTFDLEGPESERFQMYVRQNLRIPEAYSCGLLFLHPSGEKVTLARYNGSDHEHSNPLERGIPIPFQCHIHRATERYIEAGRKAEHFAETTDRYVDLAGATKACIQDCNIQGLSDNEASPQGQLL</sequence>
<name>A0A679JFQ2_VARPD</name>
<dbReference type="InterPro" id="IPR053916">
    <property type="entry name" value="DUF6978"/>
</dbReference>
<dbReference type="AlphaFoldDB" id="A0A679JFQ2"/>
<dbReference type="Pfam" id="PF22398">
    <property type="entry name" value="DUF6978"/>
    <property type="match status" value="1"/>
</dbReference>
<proteinExistence type="predicted"/>
<gene>
    <name evidence="1" type="ORF">VVAX_04368</name>
</gene>
<accession>A0A679JFQ2</accession>
<reference evidence="1" key="1">
    <citation type="submission" date="2019-12" db="EMBL/GenBank/DDBJ databases">
        <authorList>
            <person name="Cremers G."/>
        </authorList>
    </citation>
    <scope>NUCLEOTIDE SEQUENCE</scope>
    <source>
        <strain evidence="1">Vvax</strain>
    </source>
</reference>
<evidence type="ECO:0000313" key="1">
    <source>
        <dbReference type="EMBL" id="CAA2107704.1"/>
    </source>
</evidence>
<dbReference type="RefSeq" id="WP_339091909.1">
    <property type="nucleotide sequence ID" value="NZ_LR743507.1"/>
</dbReference>
<organism evidence="1">
    <name type="scientific">Variovorax paradoxus</name>
    <dbReference type="NCBI Taxonomy" id="34073"/>
    <lineage>
        <taxon>Bacteria</taxon>
        <taxon>Pseudomonadati</taxon>
        <taxon>Pseudomonadota</taxon>
        <taxon>Betaproteobacteria</taxon>
        <taxon>Burkholderiales</taxon>
        <taxon>Comamonadaceae</taxon>
        <taxon>Variovorax</taxon>
    </lineage>
</organism>